<keyword evidence="4" id="KW-1185">Reference proteome</keyword>
<dbReference type="GO" id="GO:0031640">
    <property type="term" value="P:killing of cells of another organism"/>
    <property type="evidence" value="ECO:0007669"/>
    <property type="project" value="UniProtKB-KW"/>
</dbReference>
<evidence type="ECO:0000256" key="1">
    <source>
        <dbReference type="ARBA" id="ARBA00022529"/>
    </source>
</evidence>
<organism evidence="3 4">
    <name type="scientific">Candidatus Pantoea soli</name>
    <dbReference type="NCBI Taxonomy" id="3098669"/>
    <lineage>
        <taxon>Bacteria</taxon>
        <taxon>Pseudomonadati</taxon>
        <taxon>Pseudomonadota</taxon>
        <taxon>Gammaproteobacteria</taxon>
        <taxon>Enterobacterales</taxon>
        <taxon>Erwiniaceae</taxon>
        <taxon>Pantoea</taxon>
    </lineage>
</organism>
<name>A0A518X9J4_9GAMM</name>
<reference evidence="3 4" key="1">
    <citation type="submission" date="2018-10" db="EMBL/GenBank/DDBJ databases">
        <title>Genome Sequencing of Pantoea dispersa DSM 32899.</title>
        <authorList>
            <person name="Nawrath M."/>
            <person name="Ottenheim C."/>
            <person name="Wilm A."/>
            <person name="Zimmermann W."/>
            <person name="Wu J.C."/>
        </authorList>
    </citation>
    <scope>NUCLEOTIDE SEQUENCE [LARGE SCALE GENOMIC DNA]</scope>
    <source>
        <strain evidence="3 4">DSM 32899</strain>
    </source>
</reference>
<dbReference type="InterPro" id="IPR036366">
    <property type="entry name" value="PGBDSf"/>
</dbReference>
<gene>
    <name evidence="3" type="ORF">D8B20_02660</name>
</gene>
<dbReference type="OrthoDB" id="932638at2"/>
<dbReference type="Gene3D" id="1.10.101.10">
    <property type="entry name" value="PGBD-like superfamily/PGBD"/>
    <property type="match status" value="1"/>
</dbReference>
<accession>A0A518X9J4</accession>
<dbReference type="EMBL" id="CP032702">
    <property type="protein sequence ID" value="QDY40871.1"/>
    <property type="molecule type" value="Genomic_DNA"/>
</dbReference>
<dbReference type="AlphaFoldDB" id="A0A518X9J4"/>
<keyword evidence="2" id="KW-0081">Bacteriolytic enzyme</keyword>
<sequence>MTMGIYNSVGVRGINDPRDVKIIQALINKKLSVKLREDGICGPKTVHFIMAIQKQFMSRPDGKVDANGKTFKIISMEDTSQNIVTTSEPEKYLNVTGNLFVRFGQVTFNAEGNDIKGSQFFSRVIHWPPTSLSGVTIGRGYDIGSRTENDTYRDLVSSGVPESQARMIAAGSGLKGGQAKIFVNDNRELIGEISHSMQKNLFELIYPLYVQRASNNYNYWTKSCKDAVSWNQLRSPIRDVLVDFVYQGFTKGGKPMKAGMHNDTNELITYIQNSSVMQSYEKGRQRVNYLKQKG</sequence>
<keyword evidence="1" id="KW-0929">Antimicrobial</keyword>
<dbReference type="KEGG" id="pdis:D8B20_02660"/>
<evidence type="ECO:0000256" key="2">
    <source>
        <dbReference type="ARBA" id="ARBA00022638"/>
    </source>
</evidence>
<dbReference type="InterPro" id="IPR023347">
    <property type="entry name" value="Lysozyme_dom_sf"/>
</dbReference>
<evidence type="ECO:0000313" key="3">
    <source>
        <dbReference type="EMBL" id="QDY40871.1"/>
    </source>
</evidence>
<dbReference type="Gene3D" id="1.10.530.40">
    <property type="match status" value="1"/>
</dbReference>
<dbReference type="Proteomes" id="UP000319411">
    <property type="component" value="Chromosome"/>
</dbReference>
<proteinExistence type="predicted"/>
<dbReference type="CDD" id="cd16903">
    <property type="entry name" value="pesticin_lyz-like"/>
    <property type="match status" value="1"/>
</dbReference>
<dbReference type="GO" id="GO:0042742">
    <property type="term" value="P:defense response to bacterium"/>
    <property type="evidence" value="ECO:0007669"/>
    <property type="project" value="UniProtKB-KW"/>
</dbReference>
<protein>
    <submittedName>
        <fullName evidence="3">Uncharacterized protein</fullName>
    </submittedName>
</protein>
<evidence type="ECO:0000313" key="4">
    <source>
        <dbReference type="Proteomes" id="UP000319411"/>
    </source>
</evidence>
<dbReference type="GO" id="GO:0003796">
    <property type="term" value="F:lysozyme activity"/>
    <property type="evidence" value="ECO:0007669"/>
    <property type="project" value="InterPro"/>
</dbReference>